<dbReference type="AlphaFoldDB" id="A0A6C0EKP1"/>
<evidence type="ECO:0000313" key="1">
    <source>
        <dbReference type="EMBL" id="QHT28900.1"/>
    </source>
</evidence>
<reference evidence="1" key="1">
    <citation type="journal article" date="2020" name="Nature">
        <title>Giant virus diversity and host interactions through global metagenomics.</title>
        <authorList>
            <person name="Schulz F."/>
            <person name="Roux S."/>
            <person name="Paez-Espino D."/>
            <person name="Jungbluth S."/>
            <person name="Walsh D.A."/>
            <person name="Denef V.J."/>
            <person name="McMahon K.D."/>
            <person name="Konstantinidis K.T."/>
            <person name="Eloe-Fadrosh E.A."/>
            <person name="Kyrpides N.C."/>
            <person name="Woyke T."/>
        </authorList>
    </citation>
    <scope>NUCLEOTIDE SEQUENCE</scope>
    <source>
        <strain evidence="1">GVMAG-M-3300001351-8</strain>
    </source>
</reference>
<protein>
    <submittedName>
        <fullName evidence="1">Uncharacterized protein</fullName>
    </submittedName>
</protein>
<proteinExistence type="predicted"/>
<organism evidence="1">
    <name type="scientific">viral metagenome</name>
    <dbReference type="NCBI Taxonomy" id="1070528"/>
    <lineage>
        <taxon>unclassified sequences</taxon>
        <taxon>metagenomes</taxon>
        <taxon>organismal metagenomes</taxon>
    </lineage>
</organism>
<sequence length="83" mass="10039">MKLIILLSIIFIFIQYLFSNLEHYKGFRKKPVHKNKIQIGFLKDTSPELKSITTELQKLGMQMHEHTRYDYVDKDYLQHKNIK</sequence>
<dbReference type="EMBL" id="MN738865">
    <property type="protein sequence ID" value="QHT28900.1"/>
    <property type="molecule type" value="Genomic_DNA"/>
</dbReference>
<name>A0A6C0EKP1_9ZZZZ</name>
<accession>A0A6C0EKP1</accession>